<dbReference type="AlphaFoldDB" id="A0A9X0CWC1"/>
<keyword evidence="3" id="KW-1185">Reference proteome</keyword>
<dbReference type="Pfam" id="PF13927">
    <property type="entry name" value="Ig_3"/>
    <property type="match status" value="1"/>
</dbReference>
<dbReference type="CDD" id="cd00096">
    <property type="entry name" value="Ig"/>
    <property type="match status" value="1"/>
</dbReference>
<proteinExistence type="predicted"/>
<reference evidence="2" key="1">
    <citation type="submission" date="2023-01" db="EMBL/GenBank/DDBJ databases">
        <title>Genome assembly of the deep-sea coral Lophelia pertusa.</title>
        <authorList>
            <person name="Herrera S."/>
            <person name="Cordes E."/>
        </authorList>
    </citation>
    <scope>NUCLEOTIDE SEQUENCE</scope>
    <source>
        <strain evidence="2">USNM1676648</strain>
        <tissue evidence="2">Polyp</tissue>
    </source>
</reference>
<dbReference type="InterPro" id="IPR007110">
    <property type="entry name" value="Ig-like_dom"/>
</dbReference>
<dbReference type="InterPro" id="IPR013783">
    <property type="entry name" value="Ig-like_fold"/>
</dbReference>
<evidence type="ECO:0000313" key="3">
    <source>
        <dbReference type="Proteomes" id="UP001163046"/>
    </source>
</evidence>
<dbReference type="PROSITE" id="PS50835">
    <property type="entry name" value="IG_LIKE"/>
    <property type="match status" value="1"/>
</dbReference>
<dbReference type="SUPFAM" id="SSF48726">
    <property type="entry name" value="Immunoglobulin"/>
    <property type="match status" value="1"/>
</dbReference>
<dbReference type="OrthoDB" id="10015491at2759"/>
<name>A0A9X0CWC1_9CNID</name>
<dbReference type="EMBL" id="MU826461">
    <property type="protein sequence ID" value="KAJ7375809.1"/>
    <property type="molecule type" value="Genomic_DNA"/>
</dbReference>
<dbReference type="Gene3D" id="2.60.40.10">
    <property type="entry name" value="Immunoglobulins"/>
    <property type="match status" value="1"/>
</dbReference>
<sequence>MRISGHGVTFCCDGDGNPTPEFEWFKDNNIIDKDVYHYNKTLEISDVSGLKGRYRCRVVNDFGSEFSDFANLQDLE</sequence>
<dbReference type="Proteomes" id="UP001163046">
    <property type="component" value="Unassembled WGS sequence"/>
</dbReference>
<dbReference type="SMART" id="SM00408">
    <property type="entry name" value="IGc2"/>
    <property type="match status" value="1"/>
</dbReference>
<dbReference type="InterPro" id="IPR036179">
    <property type="entry name" value="Ig-like_dom_sf"/>
</dbReference>
<accession>A0A9X0CWC1</accession>
<evidence type="ECO:0000313" key="2">
    <source>
        <dbReference type="EMBL" id="KAJ7375809.1"/>
    </source>
</evidence>
<organism evidence="2 3">
    <name type="scientific">Desmophyllum pertusum</name>
    <dbReference type="NCBI Taxonomy" id="174260"/>
    <lineage>
        <taxon>Eukaryota</taxon>
        <taxon>Metazoa</taxon>
        <taxon>Cnidaria</taxon>
        <taxon>Anthozoa</taxon>
        <taxon>Hexacorallia</taxon>
        <taxon>Scleractinia</taxon>
        <taxon>Caryophylliina</taxon>
        <taxon>Caryophylliidae</taxon>
        <taxon>Desmophyllum</taxon>
    </lineage>
</organism>
<feature type="domain" description="Ig-like" evidence="1">
    <location>
        <begin position="1"/>
        <end position="73"/>
    </location>
</feature>
<protein>
    <recommendedName>
        <fullName evidence="1">Ig-like domain-containing protein</fullName>
    </recommendedName>
</protein>
<evidence type="ECO:0000259" key="1">
    <source>
        <dbReference type="PROSITE" id="PS50835"/>
    </source>
</evidence>
<dbReference type="InterPro" id="IPR003598">
    <property type="entry name" value="Ig_sub2"/>
</dbReference>
<gene>
    <name evidence="2" type="ORF">OS493_038673</name>
</gene>
<comment type="caution">
    <text evidence="2">The sequence shown here is derived from an EMBL/GenBank/DDBJ whole genome shotgun (WGS) entry which is preliminary data.</text>
</comment>